<dbReference type="GO" id="GO:0046872">
    <property type="term" value="F:metal ion binding"/>
    <property type="evidence" value="ECO:0007669"/>
    <property type="project" value="InterPro"/>
</dbReference>
<feature type="compositionally biased region" description="Basic and acidic residues" evidence="1">
    <location>
        <begin position="139"/>
        <end position="148"/>
    </location>
</feature>
<proteinExistence type="predicted"/>
<reference evidence="2" key="1">
    <citation type="submission" date="2020-09" db="EMBL/GenBank/DDBJ databases">
        <authorList>
            <person name="Kikuchi T."/>
        </authorList>
    </citation>
    <scope>NUCLEOTIDE SEQUENCE</scope>
    <source>
        <strain evidence="2">SH1</strain>
    </source>
</reference>
<sequence length="159" mass="18079">MYNTRAANTYSRASSYQWNYNGYQGDMAQIWNEPAAPYSQQRRTFNENTQVQRIWSESSDSLLSLAKRDSICMVAKQLKTTVSMNKMDRPDSLKGYLCIAHIQDGYCAQGEFCNMAHNVLELGKPIREKTRSNSNTSDYHSDGNDTHKKSLSPRSNSSS</sequence>
<evidence type="ECO:0000313" key="2">
    <source>
        <dbReference type="EMBL" id="CAD5224162.1"/>
    </source>
</evidence>
<comment type="caution">
    <text evidence="2">The sequence shown here is derived from an EMBL/GenBank/DDBJ whole genome shotgun (WGS) entry which is preliminary data.</text>
</comment>
<dbReference type="OrthoDB" id="10515109at2759"/>
<dbReference type="Proteomes" id="UP000614601">
    <property type="component" value="Unassembled WGS sequence"/>
</dbReference>
<evidence type="ECO:0000313" key="3">
    <source>
        <dbReference type="Proteomes" id="UP000614601"/>
    </source>
</evidence>
<dbReference type="Proteomes" id="UP000783686">
    <property type="component" value="Unassembled WGS sequence"/>
</dbReference>
<evidence type="ECO:0008006" key="4">
    <source>
        <dbReference type="Google" id="ProtNLM"/>
    </source>
</evidence>
<dbReference type="EMBL" id="CAJFCW020000005">
    <property type="protein sequence ID" value="CAG9119715.1"/>
    <property type="molecule type" value="Genomic_DNA"/>
</dbReference>
<evidence type="ECO:0000256" key="1">
    <source>
        <dbReference type="SAM" id="MobiDB-lite"/>
    </source>
</evidence>
<dbReference type="InterPro" id="IPR036855">
    <property type="entry name" value="Znf_CCCH_sf"/>
</dbReference>
<protein>
    <recommendedName>
        <fullName evidence="4">C3H1-type domain-containing protein</fullName>
    </recommendedName>
</protein>
<dbReference type="SUPFAM" id="SSF90229">
    <property type="entry name" value="CCCH zinc finger"/>
    <property type="match status" value="1"/>
</dbReference>
<feature type="region of interest" description="Disordered" evidence="1">
    <location>
        <begin position="126"/>
        <end position="159"/>
    </location>
</feature>
<name>A0A811L8W5_9BILA</name>
<gene>
    <name evidence="2" type="ORF">BOKJ2_LOCUS10932</name>
</gene>
<dbReference type="EMBL" id="CAJFDH010000005">
    <property type="protein sequence ID" value="CAD5224162.1"/>
    <property type="molecule type" value="Genomic_DNA"/>
</dbReference>
<keyword evidence="3" id="KW-1185">Reference proteome</keyword>
<organism evidence="2 3">
    <name type="scientific">Bursaphelenchus okinawaensis</name>
    <dbReference type="NCBI Taxonomy" id="465554"/>
    <lineage>
        <taxon>Eukaryota</taxon>
        <taxon>Metazoa</taxon>
        <taxon>Ecdysozoa</taxon>
        <taxon>Nematoda</taxon>
        <taxon>Chromadorea</taxon>
        <taxon>Rhabditida</taxon>
        <taxon>Tylenchina</taxon>
        <taxon>Tylenchomorpha</taxon>
        <taxon>Aphelenchoidea</taxon>
        <taxon>Aphelenchoididae</taxon>
        <taxon>Bursaphelenchus</taxon>
    </lineage>
</organism>
<dbReference type="AlphaFoldDB" id="A0A811L8W5"/>
<accession>A0A811L8W5</accession>